<evidence type="ECO:0000313" key="1">
    <source>
        <dbReference type="EMBL" id="GCA64552.1"/>
    </source>
</evidence>
<feature type="non-terminal residue" evidence="1">
    <location>
        <position position="1"/>
    </location>
</feature>
<dbReference type="Proteomes" id="UP000265618">
    <property type="component" value="Unassembled WGS sequence"/>
</dbReference>
<dbReference type="EMBL" id="BDIP01007634">
    <property type="protein sequence ID" value="GCA64552.1"/>
    <property type="molecule type" value="Genomic_DNA"/>
</dbReference>
<protein>
    <submittedName>
        <fullName evidence="1">Uncharacterized protein</fullName>
    </submittedName>
</protein>
<keyword evidence="2" id="KW-1185">Reference proteome</keyword>
<accession>A0A391PAU1</accession>
<name>A0A391PAU1_9EUKA</name>
<proteinExistence type="predicted"/>
<comment type="caution">
    <text evidence="1">The sequence shown here is derived from an EMBL/GenBank/DDBJ whole genome shotgun (WGS) entry which is preliminary data.</text>
</comment>
<dbReference type="AlphaFoldDB" id="A0A391PAU1"/>
<reference evidence="1 2" key="1">
    <citation type="journal article" date="2018" name="PLoS ONE">
        <title>The draft genome of Kipferlia bialata reveals reductive genome evolution in fornicate parasites.</title>
        <authorList>
            <person name="Tanifuji G."/>
            <person name="Takabayashi S."/>
            <person name="Kume K."/>
            <person name="Takagi M."/>
            <person name="Nakayama T."/>
            <person name="Kamikawa R."/>
            <person name="Inagaki Y."/>
            <person name="Hashimoto T."/>
        </authorList>
    </citation>
    <scope>NUCLEOTIDE SEQUENCE [LARGE SCALE GENOMIC DNA]</scope>
    <source>
        <strain evidence="1">NY0173</strain>
    </source>
</reference>
<organism evidence="1 2">
    <name type="scientific">Kipferlia bialata</name>
    <dbReference type="NCBI Taxonomy" id="797122"/>
    <lineage>
        <taxon>Eukaryota</taxon>
        <taxon>Metamonada</taxon>
        <taxon>Carpediemonas-like organisms</taxon>
        <taxon>Kipferlia</taxon>
    </lineage>
</organism>
<gene>
    <name evidence="1" type="ORF">KIPB_014624</name>
</gene>
<sequence length="22" mass="2780">DWWRTECTSMAKSLHEMRKRLD</sequence>
<evidence type="ECO:0000313" key="2">
    <source>
        <dbReference type="Proteomes" id="UP000265618"/>
    </source>
</evidence>